<comment type="caution">
    <text evidence="1">The sequence shown here is derived from an EMBL/GenBank/DDBJ whole genome shotgun (WGS) entry which is preliminary data.</text>
</comment>
<sequence length="72" mass="7724">MRLSHGYGDTLPVPALLVPAGVDMDTETLLVPTAGFRAGARVTIWEGPPRLARLGIRVTVSPDVARFSLRPD</sequence>
<keyword evidence="2" id="KW-1185">Reference proteome</keyword>
<evidence type="ECO:0000313" key="1">
    <source>
        <dbReference type="EMBL" id="MBF5058165.1"/>
    </source>
</evidence>
<protein>
    <submittedName>
        <fullName evidence="1">Uncharacterized protein</fullName>
    </submittedName>
</protein>
<accession>A0ABS0AXZ9</accession>
<reference evidence="1 2" key="1">
    <citation type="submission" date="2012-09" db="EMBL/GenBank/DDBJ databases">
        <title>Genome Sequence of alkane-degrading Bacterium Alcanivorax sp. 521-1.</title>
        <authorList>
            <person name="Lai Q."/>
            <person name="Shao Z."/>
        </authorList>
    </citation>
    <scope>NUCLEOTIDE SEQUENCE [LARGE SCALE GENOMIC DNA]</scope>
    <source>
        <strain evidence="1 2">521-1</strain>
    </source>
</reference>
<gene>
    <name evidence="1" type="ORF">Y5W_03459</name>
</gene>
<dbReference type="EMBL" id="ARXX01000078">
    <property type="protein sequence ID" value="MBF5058165.1"/>
    <property type="molecule type" value="Genomic_DNA"/>
</dbReference>
<proteinExistence type="predicted"/>
<name>A0ABS0AXZ9_9GAMM</name>
<dbReference type="Proteomes" id="UP000662703">
    <property type="component" value="Unassembled WGS sequence"/>
</dbReference>
<evidence type="ECO:0000313" key="2">
    <source>
        <dbReference type="Proteomes" id="UP000662703"/>
    </source>
</evidence>
<organism evidence="1 2">
    <name type="scientific">Alloalcanivorax profundimaris</name>
    <dbReference type="NCBI Taxonomy" id="2735259"/>
    <lineage>
        <taxon>Bacteria</taxon>
        <taxon>Pseudomonadati</taxon>
        <taxon>Pseudomonadota</taxon>
        <taxon>Gammaproteobacteria</taxon>
        <taxon>Oceanospirillales</taxon>
        <taxon>Alcanivoracaceae</taxon>
        <taxon>Alloalcanivorax</taxon>
    </lineage>
</organism>